<evidence type="ECO:0000313" key="2">
    <source>
        <dbReference type="Proteomes" id="UP000185783"/>
    </source>
</evidence>
<dbReference type="AlphaFoldDB" id="A0A1U7JEC3"/>
<reference evidence="1 2" key="1">
    <citation type="submission" date="2016-03" db="EMBL/GenBank/DDBJ databases">
        <title>Genome sequence of Nesiotobacter sp. nov., a moderately halophilic alphaproteobacterium isolated from the Yellow Sea, China.</title>
        <authorList>
            <person name="Zhang G."/>
            <person name="Zhang R."/>
        </authorList>
    </citation>
    <scope>NUCLEOTIDE SEQUENCE [LARGE SCALE GENOMIC DNA]</scope>
    <source>
        <strain evidence="1 2">WB1-6</strain>
    </source>
</reference>
<accession>A0A1U7JEC3</accession>
<proteinExistence type="predicted"/>
<dbReference type="STRING" id="197461.A3843_15360"/>
<sequence length="156" mass="17320">MRTFPLAESLVDASEVDTTVTEHAEREALLAEAIRPLAAELRLVDLNCLARHILGHETGNIADLIESSCELYFKDGTISYAGTATIDLNWSGDQSVCFHLNFQNNGVTVMFELFLLPLKSAVDVKFIAFDRLERDVLDNSQRFRDALEDAVLSGQS</sequence>
<protein>
    <submittedName>
        <fullName evidence="1">Uncharacterized protein</fullName>
    </submittedName>
</protein>
<gene>
    <name evidence="1" type="ORF">A3843_15360</name>
</gene>
<keyword evidence="2" id="KW-1185">Reference proteome</keyword>
<name>A0A1U7JEC3_9HYPH</name>
<evidence type="ECO:0000313" key="1">
    <source>
        <dbReference type="EMBL" id="OKL43100.1"/>
    </source>
</evidence>
<dbReference type="EMBL" id="LVVZ01000022">
    <property type="protein sequence ID" value="OKL43100.1"/>
    <property type="molecule type" value="Genomic_DNA"/>
</dbReference>
<comment type="caution">
    <text evidence="1">The sequence shown here is derived from an EMBL/GenBank/DDBJ whole genome shotgun (WGS) entry which is preliminary data.</text>
</comment>
<organism evidence="1 2">
    <name type="scientific">Pseudovibrio exalbescens</name>
    <dbReference type="NCBI Taxonomy" id="197461"/>
    <lineage>
        <taxon>Bacteria</taxon>
        <taxon>Pseudomonadati</taxon>
        <taxon>Pseudomonadota</taxon>
        <taxon>Alphaproteobacteria</taxon>
        <taxon>Hyphomicrobiales</taxon>
        <taxon>Stappiaceae</taxon>
        <taxon>Pseudovibrio</taxon>
    </lineage>
</organism>
<dbReference type="Proteomes" id="UP000185783">
    <property type="component" value="Unassembled WGS sequence"/>
</dbReference>